<dbReference type="InterPro" id="IPR001387">
    <property type="entry name" value="Cro/C1-type_HTH"/>
</dbReference>
<dbReference type="Pfam" id="PF01381">
    <property type="entry name" value="HTH_3"/>
    <property type="match status" value="1"/>
</dbReference>
<dbReference type="EMBL" id="BMWG01000028">
    <property type="protein sequence ID" value="GGZ59081.1"/>
    <property type="molecule type" value="Genomic_DNA"/>
</dbReference>
<dbReference type="CDD" id="cd00093">
    <property type="entry name" value="HTH_XRE"/>
    <property type="match status" value="1"/>
</dbReference>
<dbReference type="Proteomes" id="UP000630936">
    <property type="component" value="Unassembled WGS sequence"/>
</dbReference>
<gene>
    <name evidence="2" type="ORF">GCM10010387_61150</name>
</gene>
<accession>A0A918V3I8</accession>
<dbReference type="InterPro" id="IPR010982">
    <property type="entry name" value="Lambda_DNA-bd_dom_sf"/>
</dbReference>
<reference evidence="2" key="1">
    <citation type="journal article" date="2014" name="Int. J. Syst. Evol. Microbiol.">
        <title>Complete genome sequence of Corynebacterium casei LMG S-19264T (=DSM 44701T), isolated from a smear-ripened cheese.</title>
        <authorList>
            <consortium name="US DOE Joint Genome Institute (JGI-PGF)"/>
            <person name="Walter F."/>
            <person name="Albersmeier A."/>
            <person name="Kalinowski J."/>
            <person name="Ruckert C."/>
        </authorList>
    </citation>
    <scope>NUCLEOTIDE SEQUENCE</scope>
    <source>
        <strain evidence="2">JCM 4988</strain>
    </source>
</reference>
<organism evidence="2 3">
    <name type="scientific">Streptomyces inusitatus</name>
    <dbReference type="NCBI Taxonomy" id="68221"/>
    <lineage>
        <taxon>Bacteria</taxon>
        <taxon>Bacillati</taxon>
        <taxon>Actinomycetota</taxon>
        <taxon>Actinomycetes</taxon>
        <taxon>Kitasatosporales</taxon>
        <taxon>Streptomycetaceae</taxon>
        <taxon>Streptomyces</taxon>
    </lineage>
</organism>
<dbReference type="RefSeq" id="WP_190126517.1">
    <property type="nucleotide sequence ID" value="NZ_BMWG01000028.1"/>
</dbReference>
<protein>
    <recommendedName>
        <fullName evidence="1">HTH cro/C1-type domain-containing protein</fullName>
    </recommendedName>
</protein>
<keyword evidence="3" id="KW-1185">Reference proteome</keyword>
<evidence type="ECO:0000313" key="3">
    <source>
        <dbReference type="Proteomes" id="UP000630936"/>
    </source>
</evidence>
<feature type="domain" description="HTH cro/C1-type" evidence="1">
    <location>
        <begin position="91"/>
        <end position="141"/>
    </location>
</feature>
<dbReference type="Gene3D" id="1.10.260.40">
    <property type="entry name" value="lambda repressor-like DNA-binding domains"/>
    <property type="match status" value="1"/>
</dbReference>
<dbReference type="SMART" id="SM00530">
    <property type="entry name" value="HTH_XRE"/>
    <property type="match status" value="1"/>
</dbReference>
<evidence type="ECO:0000259" key="1">
    <source>
        <dbReference type="PROSITE" id="PS50943"/>
    </source>
</evidence>
<dbReference type="PROSITE" id="PS50943">
    <property type="entry name" value="HTH_CROC1"/>
    <property type="match status" value="1"/>
</dbReference>
<evidence type="ECO:0000313" key="2">
    <source>
        <dbReference type="EMBL" id="GGZ59081.1"/>
    </source>
</evidence>
<reference evidence="2" key="2">
    <citation type="submission" date="2020-09" db="EMBL/GenBank/DDBJ databases">
        <authorList>
            <person name="Sun Q."/>
            <person name="Ohkuma M."/>
        </authorList>
    </citation>
    <scope>NUCLEOTIDE SEQUENCE</scope>
    <source>
        <strain evidence="2">JCM 4988</strain>
    </source>
</reference>
<proteinExistence type="predicted"/>
<sequence length="213" mass="23401">MTDESGAAELPRRVAARLNLLFDVIRPAALQRPWSSAEIAARAGVDTEYVDGLRAAALPPEDVDPQIGEKQRERLFAQRLECLFRTRVSPRTGKRVTQTEVAEALKSNKQHVGNLRAGKNNPSIVLAQKYADYFKVDVGYFSAAPLSAVAACFGHSKDFLVRADDDPYVVQAVANLRLLRAMADRRVRHVVGRLVDRYEAASKEAVPPFGGSA</sequence>
<comment type="caution">
    <text evidence="2">The sequence shown here is derived from an EMBL/GenBank/DDBJ whole genome shotgun (WGS) entry which is preliminary data.</text>
</comment>
<dbReference type="SUPFAM" id="SSF47413">
    <property type="entry name" value="lambda repressor-like DNA-binding domains"/>
    <property type="match status" value="1"/>
</dbReference>
<name>A0A918V3I8_9ACTN</name>
<dbReference type="GO" id="GO:0003677">
    <property type="term" value="F:DNA binding"/>
    <property type="evidence" value="ECO:0007669"/>
    <property type="project" value="InterPro"/>
</dbReference>
<dbReference type="AlphaFoldDB" id="A0A918V3I8"/>